<evidence type="ECO:0000259" key="6">
    <source>
        <dbReference type="PROSITE" id="PS50048"/>
    </source>
</evidence>
<dbReference type="GeneID" id="81442613"/>
<dbReference type="CDD" id="cd00067">
    <property type="entry name" value="GAL4"/>
    <property type="match status" value="1"/>
</dbReference>
<reference evidence="7" key="2">
    <citation type="journal article" date="2023" name="IMA Fungus">
        <title>Comparative genomic study of the Penicillium genus elucidates a diverse pangenome and 15 lateral gene transfer events.</title>
        <authorList>
            <person name="Petersen C."/>
            <person name="Sorensen T."/>
            <person name="Nielsen M.R."/>
            <person name="Sondergaard T.E."/>
            <person name="Sorensen J.L."/>
            <person name="Fitzpatrick D.A."/>
            <person name="Frisvad J.C."/>
            <person name="Nielsen K.L."/>
        </authorList>
    </citation>
    <scope>NUCLEOTIDE SEQUENCE</scope>
    <source>
        <strain evidence="7">IBT 29864</strain>
    </source>
</reference>
<evidence type="ECO:0000256" key="1">
    <source>
        <dbReference type="ARBA" id="ARBA00004123"/>
    </source>
</evidence>
<organism evidence="7 8">
    <name type="scientific">Penicillium cataractarum</name>
    <dbReference type="NCBI Taxonomy" id="2100454"/>
    <lineage>
        <taxon>Eukaryota</taxon>
        <taxon>Fungi</taxon>
        <taxon>Dikarya</taxon>
        <taxon>Ascomycota</taxon>
        <taxon>Pezizomycotina</taxon>
        <taxon>Eurotiomycetes</taxon>
        <taxon>Eurotiomycetidae</taxon>
        <taxon>Eurotiales</taxon>
        <taxon>Aspergillaceae</taxon>
        <taxon>Penicillium</taxon>
    </lineage>
</organism>
<keyword evidence="3" id="KW-0238">DNA-binding</keyword>
<keyword evidence="5" id="KW-0539">Nucleus</keyword>
<dbReference type="Proteomes" id="UP001147782">
    <property type="component" value="Unassembled WGS sequence"/>
</dbReference>
<name>A0A9W9V0Y8_9EURO</name>
<dbReference type="Pfam" id="PF11951">
    <property type="entry name" value="Fungal_trans_2"/>
    <property type="match status" value="2"/>
</dbReference>
<dbReference type="Pfam" id="PF00172">
    <property type="entry name" value="Zn_clus"/>
    <property type="match status" value="1"/>
</dbReference>
<evidence type="ECO:0000256" key="4">
    <source>
        <dbReference type="ARBA" id="ARBA00023163"/>
    </source>
</evidence>
<dbReference type="InterPro" id="IPR021858">
    <property type="entry name" value="Fun_TF"/>
</dbReference>
<evidence type="ECO:0000313" key="8">
    <source>
        <dbReference type="Proteomes" id="UP001147782"/>
    </source>
</evidence>
<evidence type="ECO:0000256" key="2">
    <source>
        <dbReference type="ARBA" id="ARBA00023015"/>
    </source>
</evidence>
<dbReference type="InterPro" id="IPR036864">
    <property type="entry name" value="Zn2-C6_fun-type_DNA-bd_sf"/>
</dbReference>
<dbReference type="GO" id="GO:0003677">
    <property type="term" value="F:DNA binding"/>
    <property type="evidence" value="ECO:0007669"/>
    <property type="project" value="UniProtKB-KW"/>
</dbReference>
<evidence type="ECO:0000313" key="7">
    <source>
        <dbReference type="EMBL" id="KAJ5364808.1"/>
    </source>
</evidence>
<dbReference type="SUPFAM" id="SSF57701">
    <property type="entry name" value="Zn2/Cys6 DNA-binding domain"/>
    <property type="match status" value="1"/>
</dbReference>
<accession>A0A9W9V0Y8</accession>
<gene>
    <name evidence="7" type="ORF">N7496_010521</name>
</gene>
<dbReference type="EMBL" id="JAPZBS010000008">
    <property type="protein sequence ID" value="KAJ5364808.1"/>
    <property type="molecule type" value="Genomic_DNA"/>
</dbReference>
<dbReference type="RefSeq" id="XP_056552434.1">
    <property type="nucleotide sequence ID" value="XM_056703434.1"/>
</dbReference>
<evidence type="ECO:0000256" key="3">
    <source>
        <dbReference type="ARBA" id="ARBA00023125"/>
    </source>
</evidence>
<dbReference type="GO" id="GO:0005634">
    <property type="term" value="C:nucleus"/>
    <property type="evidence" value="ECO:0007669"/>
    <property type="project" value="UniProtKB-SubCell"/>
</dbReference>
<comment type="subcellular location">
    <subcellularLocation>
        <location evidence="1">Nucleus</location>
    </subcellularLocation>
</comment>
<dbReference type="GO" id="GO:0008270">
    <property type="term" value="F:zinc ion binding"/>
    <property type="evidence" value="ECO:0007669"/>
    <property type="project" value="InterPro"/>
</dbReference>
<dbReference type="PROSITE" id="PS00463">
    <property type="entry name" value="ZN2_CY6_FUNGAL_1"/>
    <property type="match status" value="1"/>
</dbReference>
<dbReference type="PANTHER" id="PTHR37534">
    <property type="entry name" value="TRANSCRIPTIONAL ACTIVATOR PROTEIN UGA3"/>
    <property type="match status" value="1"/>
</dbReference>
<dbReference type="AlphaFoldDB" id="A0A9W9V0Y8"/>
<dbReference type="GO" id="GO:0000981">
    <property type="term" value="F:DNA-binding transcription factor activity, RNA polymerase II-specific"/>
    <property type="evidence" value="ECO:0007669"/>
    <property type="project" value="InterPro"/>
</dbReference>
<keyword evidence="4" id="KW-0804">Transcription</keyword>
<reference evidence="7" key="1">
    <citation type="submission" date="2022-11" db="EMBL/GenBank/DDBJ databases">
        <authorList>
            <person name="Petersen C."/>
        </authorList>
    </citation>
    <scope>NUCLEOTIDE SEQUENCE</scope>
    <source>
        <strain evidence="7">IBT 29864</strain>
    </source>
</reference>
<keyword evidence="8" id="KW-1185">Reference proteome</keyword>
<dbReference type="SMART" id="SM00066">
    <property type="entry name" value="GAL4"/>
    <property type="match status" value="1"/>
</dbReference>
<keyword evidence="2" id="KW-0805">Transcription regulation</keyword>
<dbReference type="Gene3D" id="4.10.240.10">
    <property type="entry name" value="Zn(2)-C6 fungal-type DNA-binding domain"/>
    <property type="match status" value="1"/>
</dbReference>
<dbReference type="InterPro" id="IPR001138">
    <property type="entry name" value="Zn2Cys6_DnaBD"/>
</dbReference>
<dbReference type="PANTHER" id="PTHR37534:SF46">
    <property type="entry name" value="ZN(II)2CYS6 TRANSCRIPTION FACTOR (EUROFUNG)"/>
    <property type="match status" value="1"/>
</dbReference>
<sequence>MGDKTISAAIDKIRTKTMPQASGPDRADLVRFASIKPRVLDQLVSASSSPKSPYPVTYGADKMLAPFATCAEPTTPRTSRALTKQHRFRSLTGCLTCRQRKKKCDERKPKCIGCTRNGLQCAWPVAGTSSKPPKSVLRAASRDCKDSPDQLDPSARWSNLTGSFVSLTRASTLTGTSSLLFTHYITETANVLSSFSPDGNNPFVTLLVPLCCNDDLLMHSLLALSGAHMKFRNPGIETLSGDDQGAMFSHLRASRQLILRLADGPLSSSTNENGRLFAFVLEIYRFLILSNNIIPYGAINRRTVPHDTFLDGILGTMNHFDTWGVIFGDSHGLFELLPDIAVLAARRLTEQTASQASLEMQQALYARIIEWKPPESTATNQKCLPQRDTALNLCREAALLYLETAMAPDALNDTVTLARVQKHIDNIMLYAEQAAGSPYETIFLGPLIIVGSCMLQAEQRQLLLDSLRSNRFHMNHCLQAASLLEQLWNDRSGRLFGPYGLAIIMRRRGINLGIA</sequence>
<proteinExistence type="predicted"/>
<feature type="domain" description="Zn(2)-C6 fungal-type" evidence="6">
    <location>
        <begin position="93"/>
        <end position="123"/>
    </location>
</feature>
<evidence type="ECO:0000256" key="5">
    <source>
        <dbReference type="ARBA" id="ARBA00023242"/>
    </source>
</evidence>
<protein>
    <submittedName>
        <fullName evidence="7">Fungal-specific transcription factor domain-containing protein</fullName>
    </submittedName>
</protein>
<comment type="caution">
    <text evidence="7">The sequence shown here is derived from an EMBL/GenBank/DDBJ whole genome shotgun (WGS) entry which is preliminary data.</text>
</comment>
<dbReference type="PROSITE" id="PS50048">
    <property type="entry name" value="ZN2_CY6_FUNGAL_2"/>
    <property type="match status" value="1"/>
</dbReference>
<dbReference type="OrthoDB" id="187139at2759"/>